<keyword evidence="1" id="KW-0732">Signal</keyword>
<dbReference type="InterPro" id="IPR000782">
    <property type="entry name" value="FAS1_domain"/>
</dbReference>
<evidence type="ECO:0000313" key="3">
    <source>
        <dbReference type="EMBL" id="NPD90964.1"/>
    </source>
</evidence>
<keyword evidence="4" id="KW-1185">Reference proteome</keyword>
<dbReference type="Proteomes" id="UP000714420">
    <property type="component" value="Unassembled WGS sequence"/>
</dbReference>
<feature type="chain" id="PRO_5045579102" evidence="1">
    <location>
        <begin position="19"/>
        <end position="587"/>
    </location>
</feature>
<protein>
    <submittedName>
        <fullName evidence="3">DUF5108 domain-containing protein</fullName>
    </submittedName>
</protein>
<evidence type="ECO:0000313" key="4">
    <source>
        <dbReference type="Proteomes" id="UP000714420"/>
    </source>
</evidence>
<dbReference type="PROSITE" id="PS51257">
    <property type="entry name" value="PROKAR_LIPOPROTEIN"/>
    <property type="match status" value="1"/>
</dbReference>
<dbReference type="SMART" id="SM00554">
    <property type="entry name" value="FAS1"/>
    <property type="match status" value="2"/>
</dbReference>
<dbReference type="PROSITE" id="PS50213">
    <property type="entry name" value="FAS1"/>
    <property type="match status" value="2"/>
</dbReference>
<reference evidence="3 4" key="1">
    <citation type="submission" date="2020-05" db="EMBL/GenBank/DDBJ databases">
        <title>Distinct polysaccharide utilization as determinants for interspecies competition between intestinal Prevotella spp.</title>
        <authorList>
            <person name="Galvez E.J.C."/>
            <person name="Iljazovic A."/>
            <person name="Strowig T."/>
        </authorList>
    </citation>
    <scope>NUCLEOTIDE SEQUENCE [LARGE SCALE GENOMIC DNA]</scope>
    <source>
        <strain evidence="3 4">PMUR</strain>
    </source>
</reference>
<dbReference type="PANTHER" id="PTHR10900:SF77">
    <property type="entry name" value="FI19380P1"/>
    <property type="match status" value="1"/>
</dbReference>
<sequence length="587" mass="66296">MKKILFVFTILLSAMASCDDPNEGELFITPPETEAEMSITDVLETQPQTYSMWIEFMKYADFYNALKNTDRATVFCPDNEAVLAFLQEKGVASIQELDKEYARNVVRTHIINGENINDSTLNQKAKDKEIIPNQTLFKSYLSMSYGYLVTDVDDADRTDIVFCPDSIFINNQARLKKFSVVCNNGTFFTTGDVIVPLTENVVEKLEQDGNYDIFAAAIRADHYADSVATLVADTTVSQNGSLTITQHRFTCFAVPDEVFRAAGINDVPGLKQWLVTNGEDKNPDNALTAYLKYHFLKREYTTSEIYNFTSEGETLIYDTQLEGQAITADIDGSRKIVNKTLSILRSDIRACNGYINKVDGVMPVYHPEPVRVRWDFLNAPDIIAAVNAYGASKGMGELFSSTRLSSGEVKVDLSEDYRDGENGTITSITYEANESRASYGNYRKVGFYKEQWENSSKPETPRHGAYMNNYLCLNLGYAGWAQMNTPVIIAGKYKVVLHYIKDISLVQLYTTGTMTRFDLDDSKSIVYLYKGVPRAPLYETIESTLWNQISFEGSTSHTFKVTMMDINAKTANYYRQMLDYIEFIPVE</sequence>
<dbReference type="InterPro" id="IPR033401">
    <property type="entry name" value="DUF5108"/>
</dbReference>
<evidence type="ECO:0000259" key="2">
    <source>
        <dbReference type="PROSITE" id="PS50213"/>
    </source>
</evidence>
<feature type="domain" description="FAS1" evidence="2">
    <location>
        <begin position="198"/>
        <end position="362"/>
    </location>
</feature>
<accession>A0ABX2AIT4</accession>
<dbReference type="Pfam" id="PF17133">
    <property type="entry name" value="DUF5108"/>
    <property type="match status" value="1"/>
</dbReference>
<proteinExistence type="predicted"/>
<dbReference type="PANTHER" id="PTHR10900">
    <property type="entry name" value="PERIOSTIN-RELATED"/>
    <property type="match status" value="1"/>
</dbReference>
<organism evidence="3 4">
    <name type="scientific">Xylanibacter muris</name>
    <dbReference type="NCBI Taxonomy" id="2736290"/>
    <lineage>
        <taxon>Bacteria</taxon>
        <taxon>Pseudomonadati</taxon>
        <taxon>Bacteroidota</taxon>
        <taxon>Bacteroidia</taxon>
        <taxon>Bacteroidales</taxon>
        <taxon>Prevotellaceae</taxon>
        <taxon>Xylanibacter</taxon>
    </lineage>
</organism>
<dbReference type="RefSeq" id="WP_172272534.1">
    <property type="nucleotide sequence ID" value="NZ_CASGMU010000001.1"/>
</dbReference>
<gene>
    <name evidence="3" type="ORF">HPS56_01065</name>
</gene>
<feature type="domain" description="FAS1" evidence="2">
    <location>
        <begin position="36"/>
        <end position="194"/>
    </location>
</feature>
<dbReference type="SUPFAM" id="SSF82153">
    <property type="entry name" value="FAS1 domain"/>
    <property type="match status" value="2"/>
</dbReference>
<dbReference type="InterPro" id="IPR036378">
    <property type="entry name" value="FAS1_dom_sf"/>
</dbReference>
<dbReference type="InterPro" id="IPR050904">
    <property type="entry name" value="Adhesion/Biosynth-related"/>
</dbReference>
<dbReference type="Gene3D" id="2.30.180.10">
    <property type="entry name" value="FAS1 domain"/>
    <property type="match status" value="2"/>
</dbReference>
<comment type="caution">
    <text evidence="3">The sequence shown here is derived from an EMBL/GenBank/DDBJ whole genome shotgun (WGS) entry which is preliminary data.</text>
</comment>
<name>A0ABX2AIT4_9BACT</name>
<feature type="signal peptide" evidence="1">
    <location>
        <begin position="1"/>
        <end position="18"/>
    </location>
</feature>
<dbReference type="EMBL" id="JABKKF010000001">
    <property type="protein sequence ID" value="NPD90964.1"/>
    <property type="molecule type" value="Genomic_DNA"/>
</dbReference>
<evidence type="ECO:0000256" key="1">
    <source>
        <dbReference type="SAM" id="SignalP"/>
    </source>
</evidence>
<dbReference type="Pfam" id="PF02469">
    <property type="entry name" value="Fasciclin"/>
    <property type="match status" value="2"/>
</dbReference>